<keyword evidence="5" id="KW-0472">Membrane</keyword>
<protein>
    <submittedName>
        <fullName evidence="7">Tetratricopeptide repeat protein</fullName>
    </submittedName>
</protein>
<dbReference type="SUPFAM" id="SSF52540">
    <property type="entry name" value="P-loop containing nucleoside triphosphate hydrolases"/>
    <property type="match status" value="1"/>
</dbReference>
<evidence type="ECO:0000313" key="7">
    <source>
        <dbReference type="EMBL" id="UXE64093.1"/>
    </source>
</evidence>
<evidence type="ECO:0000256" key="4">
    <source>
        <dbReference type="PROSITE-ProRule" id="PRU00339"/>
    </source>
</evidence>
<dbReference type="Pfam" id="PF13424">
    <property type="entry name" value="TPR_12"/>
    <property type="match status" value="3"/>
</dbReference>
<keyword evidence="5" id="KW-0812">Transmembrane</keyword>
<keyword evidence="5" id="KW-1133">Transmembrane helix</keyword>
<feature type="repeat" description="TPR" evidence="4">
    <location>
        <begin position="528"/>
        <end position="561"/>
    </location>
</feature>
<dbReference type="Pfam" id="PF13374">
    <property type="entry name" value="TPR_10"/>
    <property type="match status" value="1"/>
</dbReference>
<dbReference type="GO" id="GO:0001965">
    <property type="term" value="F:G-protein alpha-subunit binding"/>
    <property type="evidence" value="ECO:0007669"/>
    <property type="project" value="TreeGrafter"/>
</dbReference>
<proteinExistence type="predicted"/>
<dbReference type="PROSITE" id="PS50005">
    <property type="entry name" value="TPR"/>
    <property type="match status" value="8"/>
</dbReference>
<dbReference type="Proteomes" id="UP001065613">
    <property type="component" value="Chromosome"/>
</dbReference>
<evidence type="ECO:0000256" key="1">
    <source>
        <dbReference type="ARBA" id="ARBA00004496"/>
    </source>
</evidence>
<dbReference type="Gene3D" id="3.40.50.300">
    <property type="entry name" value="P-loop containing nucleotide triphosphate hydrolases"/>
    <property type="match status" value="1"/>
</dbReference>
<dbReference type="EMBL" id="CP073041">
    <property type="protein sequence ID" value="UXE64093.1"/>
    <property type="molecule type" value="Genomic_DNA"/>
</dbReference>
<dbReference type="GO" id="GO:0005938">
    <property type="term" value="C:cell cortex"/>
    <property type="evidence" value="ECO:0007669"/>
    <property type="project" value="TreeGrafter"/>
</dbReference>
<dbReference type="PRINTS" id="PR00364">
    <property type="entry name" value="DISEASERSIST"/>
</dbReference>
<dbReference type="Pfam" id="PF00515">
    <property type="entry name" value="TPR_1"/>
    <property type="match status" value="1"/>
</dbReference>
<dbReference type="PROSITE" id="PS50293">
    <property type="entry name" value="TPR_REGION"/>
    <property type="match status" value="3"/>
</dbReference>
<evidence type="ECO:0000256" key="5">
    <source>
        <dbReference type="SAM" id="Phobius"/>
    </source>
</evidence>
<feature type="repeat" description="TPR" evidence="4">
    <location>
        <begin position="488"/>
        <end position="521"/>
    </location>
</feature>
<dbReference type="InterPro" id="IPR019734">
    <property type="entry name" value="TPR_rpt"/>
</dbReference>
<dbReference type="SMART" id="SM00028">
    <property type="entry name" value="TPR"/>
    <property type="match status" value="8"/>
</dbReference>
<dbReference type="InterPro" id="IPR002182">
    <property type="entry name" value="NB-ARC"/>
</dbReference>
<sequence>MDLENSLRNLWIWSVIIMVYGFGNQTPTEFKRNLGKRMNEPLAKTIAVVNQSSVDNQTNIITINGQQASLIYSDPLPDRRFFQGRTEQQAELRAWMADRHVSLIGLRGEGGIGKSTLMAQVFADSPDFRGKFWADVRSQTSMTVLAARALQEFGVLPEQVENIEEKDLIPRLLRLLQQGRYLLAIDNLESVLTPQGAWLSGYEQFWQGFQDIGSESVLLLASREYPPRYLGFLRSRWQLLDQGLTTVEGAALLAALEVEDSQQNRERASEQVQGNPLALSLIAGWLRVTFWPGQRFLQSLEGWQQLVGSHRGEKLTVEQVLQWSLDRLTETQRLLLAQLSVLRGAFGLELAQALFPDAVVTMEILEDLERRSILQYLSPGEFRFQPRLREFVKERTADLTTAHERAIVYFWEHRLKIWDNDTPLSGIAEYEETFYHECQLGRYQDAFGAVSVCDNCLRLRGHYTTLLDLYDQLHQDWQPMIEERQNYGELCNRLGLVYDSLGKYQEALNFHQQSLEIQRKIGNIQREATSLMNLGNVYYSLGKYQEALNLYQQSLEIQREIGNRNEEAKALGNLGSVYNSLGKYQEALNFYQQSLEIQREIGDIQGEAYSLMGLGNVYDSLGKYQEALNFHQQSLEIQREISDMNGEAKALGNLGVVYSLLGQYQEGLNFYQQSLEIQREIGDIQGEAYSLDNLGSVYNLLGQCQEALKYHQQSLEIKREIGDITGEANSLINLGSVYYSLDQYQEALNFYQQSLAIKREIGDMNGEETSLYNIGLTLTLLDQHDEALEYLQKALTINQNLGLDHKIEKCKQVISKLNQKKEKSLARKRLQKYGLWFVAGLALTILIWYLKK</sequence>
<evidence type="ECO:0000259" key="6">
    <source>
        <dbReference type="Pfam" id="PF00931"/>
    </source>
</evidence>
<feature type="repeat" description="TPR" evidence="4">
    <location>
        <begin position="768"/>
        <end position="801"/>
    </location>
</feature>
<feature type="domain" description="NB-ARC" evidence="6">
    <location>
        <begin position="98"/>
        <end position="187"/>
    </location>
</feature>
<feature type="repeat" description="TPR" evidence="4">
    <location>
        <begin position="648"/>
        <end position="681"/>
    </location>
</feature>
<dbReference type="Pfam" id="PF00931">
    <property type="entry name" value="NB-ARC"/>
    <property type="match status" value="1"/>
</dbReference>
<feature type="repeat" description="TPR" evidence="4">
    <location>
        <begin position="608"/>
        <end position="641"/>
    </location>
</feature>
<gene>
    <name evidence="7" type="ORF">KA717_17185</name>
</gene>
<evidence type="ECO:0000256" key="2">
    <source>
        <dbReference type="ARBA" id="ARBA00022490"/>
    </source>
</evidence>
<keyword evidence="4" id="KW-0802">TPR repeat</keyword>
<keyword evidence="3" id="KW-0677">Repeat</keyword>
<keyword evidence="2" id="KW-0963">Cytoplasm</keyword>
<organism evidence="7">
    <name type="scientific">Woronichinia naegeliana WA131</name>
    <dbReference type="NCBI Taxonomy" id="2824559"/>
    <lineage>
        <taxon>Bacteria</taxon>
        <taxon>Bacillati</taxon>
        <taxon>Cyanobacteriota</taxon>
        <taxon>Cyanophyceae</taxon>
        <taxon>Synechococcales</taxon>
        <taxon>Coelosphaeriaceae</taxon>
        <taxon>Woronichinia</taxon>
    </lineage>
</organism>
<feature type="repeat" description="TPR" evidence="4">
    <location>
        <begin position="728"/>
        <end position="761"/>
    </location>
</feature>
<feature type="transmembrane region" description="Helical" evidence="5">
    <location>
        <begin position="833"/>
        <end position="850"/>
    </location>
</feature>
<feature type="repeat" description="TPR" evidence="4">
    <location>
        <begin position="568"/>
        <end position="601"/>
    </location>
</feature>
<comment type="subcellular location">
    <subcellularLocation>
        <location evidence="1">Cytoplasm</location>
    </subcellularLocation>
</comment>
<evidence type="ECO:0000256" key="3">
    <source>
        <dbReference type="ARBA" id="ARBA00022737"/>
    </source>
</evidence>
<dbReference type="AlphaFoldDB" id="A0A977PZ92"/>
<dbReference type="PANTHER" id="PTHR45954">
    <property type="entry name" value="LD33695P"/>
    <property type="match status" value="1"/>
</dbReference>
<dbReference type="GO" id="GO:0005092">
    <property type="term" value="F:GDP-dissociation inhibitor activity"/>
    <property type="evidence" value="ECO:0007669"/>
    <property type="project" value="TreeGrafter"/>
</dbReference>
<dbReference type="InterPro" id="IPR052386">
    <property type="entry name" value="GPSM"/>
</dbReference>
<reference evidence="7" key="1">
    <citation type="submission" date="2021-04" db="EMBL/GenBank/DDBJ databases">
        <title>Genome sequence of Woronichinia naegeliana from Washington state freshwater lake bloom.</title>
        <authorList>
            <person name="Dreher T.W."/>
        </authorList>
    </citation>
    <scope>NUCLEOTIDE SEQUENCE</scope>
    <source>
        <strain evidence="7">WA131</strain>
    </source>
</reference>
<name>A0A977PZ92_9CYAN</name>
<dbReference type="InterPro" id="IPR027417">
    <property type="entry name" value="P-loop_NTPase"/>
</dbReference>
<dbReference type="InterPro" id="IPR011990">
    <property type="entry name" value="TPR-like_helical_dom_sf"/>
</dbReference>
<dbReference type="KEGG" id="wna:KA717_17185"/>
<accession>A0A977PZ92</accession>
<dbReference type="PANTHER" id="PTHR45954:SF1">
    <property type="entry name" value="LD33695P"/>
    <property type="match status" value="1"/>
</dbReference>
<dbReference type="GO" id="GO:0043531">
    <property type="term" value="F:ADP binding"/>
    <property type="evidence" value="ECO:0007669"/>
    <property type="project" value="InterPro"/>
</dbReference>
<feature type="repeat" description="TPR" evidence="4">
    <location>
        <begin position="688"/>
        <end position="721"/>
    </location>
</feature>
<dbReference type="Gene3D" id="1.25.40.10">
    <property type="entry name" value="Tetratricopeptide repeat domain"/>
    <property type="match status" value="2"/>
</dbReference>
<dbReference type="SUPFAM" id="SSF48452">
    <property type="entry name" value="TPR-like"/>
    <property type="match status" value="2"/>
</dbReference>